<dbReference type="STRING" id="58114.SAMN05216270_1361"/>
<feature type="compositionally biased region" description="Basic and acidic residues" evidence="1">
    <location>
        <begin position="453"/>
        <end position="473"/>
    </location>
</feature>
<keyword evidence="3" id="KW-0255">Endonuclease</keyword>
<sequence length="479" mass="52563">MSILPEPGTGAGAGALRDFRAGFHQCLTARSDALFELTDAVLCSSGPVVSLPGLSLTGVFTRGHGALYDALSAGRIDADRFREALAAQPLGRVRGRIVLAVDATGWLRPDANCSPGRLYCHVTGHGRGQDQMVPGWSYSFIAALEPGASSWTQILDAARIGQDDDPAEVTALQLRAVVDRLIATGQHQPGDAPIAVVTDSGYDVPRLAHQLRDLPVIVIGRLRSDRVLYGLPGAYTGTGRPPKHGRLFRMTDPETWCDTDTATSTPTARFGRLEAKAWAHLHARLTHRAAWIGHEGDLPIIDGTLIRLQTERLPHTGKPTPLWLWTSQQDLDPGLLDAIWSAWLRRFDIEHTFRFLKQTLGWTIPQVRDPESADRWTWLVVAAFTQLGLARALAADLRLPWEAPAVAGRLTPARVRRDFPNLHAALPRLTRAPKPSKPGPGRPAGQRNRRKAPIRDPGKKAKREKTMREREQHLTSTKG</sequence>
<evidence type="ECO:0000259" key="2">
    <source>
        <dbReference type="Pfam" id="PF13546"/>
    </source>
</evidence>
<dbReference type="Proteomes" id="UP000198949">
    <property type="component" value="Unassembled WGS sequence"/>
</dbReference>
<keyword evidence="3" id="KW-0378">Hydrolase</keyword>
<feature type="region of interest" description="Disordered" evidence="1">
    <location>
        <begin position="424"/>
        <end position="479"/>
    </location>
</feature>
<feature type="domain" description="Transposase IS701-like DDE" evidence="2">
    <location>
        <begin position="23"/>
        <end position="269"/>
    </location>
</feature>
<dbReference type="RefSeq" id="WP_091040751.1">
    <property type="nucleotide sequence ID" value="NZ_FNAD01000036.1"/>
</dbReference>
<protein>
    <submittedName>
        <fullName evidence="3">DDE superfamily endonuclease</fullName>
    </submittedName>
</protein>
<keyword evidence="4" id="KW-1185">Reference proteome</keyword>
<accession>A0A1G7E0K1</accession>
<keyword evidence="3" id="KW-0540">Nuclease</keyword>
<dbReference type="AlphaFoldDB" id="A0A1G7E0K1"/>
<evidence type="ECO:0000256" key="1">
    <source>
        <dbReference type="SAM" id="MobiDB-lite"/>
    </source>
</evidence>
<proteinExistence type="predicted"/>
<dbReference type="GO" id="GO:0004519">
    <property type="term" value="F:endonuclease activity"/>
    <property type="evidence" value="ECO:0007669"/>
    <property type="project" value="UniProtKB-KW"/>
</dbReference>
<evidence type="ECO:0000313" key="3">
    <source>
        <dbReference type="EMBL" id="SDE57239.1"/>
    </source>
</evidence>
<name>A0A1G7E0K1_9ACTN</name>
<dbReference type="InterPro" id="IPR038721">
    <property type="entry name" value="IS701-like_DDE_dom"/>
</dbReference>
<dbReference type="SUPFAM" id="SSF53098">
    <property type="entry name" value="Ribonuclease H-like"/>
    <property type="match status" value="1"/>
</dbReference>
<dbReference type="OrthoDB" id="3339508at2"/>
<dbReference type="Pfam" id="PF13546">
    <property type="entry name" value="DDE_5"/>
    <property type="match status" value="1"/>
</dbReference>
<organism evidence="3 4">
    <name type="scientific">Glycomyces harbinensis</name>
    <dbReference type="NCBI Taxonomy" id="58114"/>
    <lineage>
        <taxon>Bacteria</taxon>
        <taxon>Bacillati</taxon>
        <taxon>Actinomycetota</taxon>
        <taxon>Actinomycetes</taxon>
        <taxon>Glycomycetales</taxon>
        <taxon>Glycomycetaceae</taxon>
        <taxon>Glycomyces</taxon>
    </lineage>
</organism>
<gene>
    <name evidence="3" type="ORF">SAMN05216270_1361</name>
</gene>
<dbReference type="NCBIfam" id="NF041680">
    <property type="entry name" value="transp_NF041680"/>
    <property type="match status" value="1"/>
</dbReference>
<dbReference type="EMBL" id="FNAD01000036">
    <property type="protein sequence ID" value="SDE57239.1"/>
    <property type="molecule type" value="Genomic_DNA"/>
</dbReference>
<reference evidence="4" key="1">
    <citation type="submission" date="2016-10" db="EMBL/GenBank/DDBJ databases">
        <authorList>
            <person name="Varghese N."/>
            <person name="Submissions S."/>
        </authorList>
    </citation>
    <scope>NUCLEOTIDE SEQUENCE [LARGE SCALE GENOMIC DNA]</scope>
    <source>
        <strain evidence="4">CGMCC 4.3516</strain>
    </source>
</reference>
<evidence type="ECO:0000313" key="4">
    <source>
        <dbReference type="Proteomes" id="UP000198949"/>
    </source>
</evidence>
<dbReference type="InterPro" id="IPR012337">
    <property type="entry name" value="RNaseH-like_sf"/>
</dbReference>